<evidence type="ECO:0000256" key="3">
    <source>
        <dbReference type="ARBA" id="ARBA00010617"/>
    </source>
</evidence>
<dbReference type="OrthoDB" id="2789670at2759"/>
<dbReference type="InterPro" id="IPR001128">
    <property type="entry name" value="Cyt_P450"/>
</dbReference>
<evidence type="ECO:0000256" key="7">
    <source>
        <dbReference type="ARBA" id="ARBA00023004"/>
    </source>
</evidence>
<dbReference type="InterPro" id="IPR036396">
    <property type="entry name" value="Cyt_P450_sf"/>
</dbReference>
<dbReference type="SUPFAM" id="SSF48264">
    <property type="entry name" value="Cytochrome P450"/>
    <property type="match status" value="1"/>
</dbReference>
<dbReference type="Proteomes" id="UP000027222">
    <property type="component" value="Unassembled WGS sequence"/>
</dbReference>
<dbReference type="Pfam" id="PF00067">
    <property type="entry name" value="p450"/>
    <property type="match status" value="1"/>
</dbReference>
<comment type="cofactor">
    <cofactor evidence="1">
        <name>heme</name>
        <dbReference type="ChEBI" id="CHEBI:30413"/>
    </cofactor>
</comment>
<keyword evidence="8" id="KW-0503">Monooxygenase</keyword>
<keyword evidence="4" id="KW-0349">Heme</keyword>
<evidence type="ECO:0008006" key="11">
    <source>
        <dbReference type="Google" id="ProtNLM"/>
    </source>
</evidence>
<protein>
    <recommendedName>
        <fullName evidence="11">Cytochrome P450</fullName>
    </recommendedName>
</protein>
<keyword evidence="10" id="KW-1185">Reference proteome</keyword>
<gene>
    <name evidence="9" type="ORF">GALMADRAFT_58980</name>
</gene>
<dbReference type="PANTHER" id="PTHR46300:SF7">
    <property type="entry name" value="P450, PUTATIVE (EUROFUNG)-RELATED"/>
    <property type="match status" value="1"/>
</dbReference>
<evidence type="ECO:0000256" key="6">
    <source>
        <dbReference type="ARBA" id="ARBA00023002"/>
    </source>
</evidence>
<dbReference type="Gene3D" id="1.10.630.10">
    <property type="entry name" value="Cytochrome P450"/>
    <property type="match status" value="1"/>
</dbReference>
<dbReference type="GO" id="GO:0005506">
    <property type="term" value="F:iron ion binding"/>
    <property type="evidence" value="ECO:0007669"/>
    <property type="project" value="InterPro"/>
</dbReference>
<dbReference type="HOGENOM" id="CLU_001570_2_0_1"/>
<dbReference type="InterPro" id="IPR050364">
    <property type="entry name" value="Cytochrome_P450_fung"/>
</dbReference>
<dbReference type="AlphaFoldDB" id="A0A067TG71"/>
<sequence>MGWGYNIALYGYGDKWRFHRKICQQNFRPEAARRYQPLQMKMVHTMLRNLLDSPANFDDHNKMLSISLPMMTMYGYEVKSFEDPCIVAADQSITLGARLLMPGATLVNVFPRLTDEMEAIPMEFVKKQVAEGTALPSLVSDFLYKKNSVGASKEEEEAIKNVASTVYGGELGKLTISATGTFFYVMAINPDVQRKAQAEIDSVTGAKRLPELEDRPFLPYIEAIYREVMRFRPPLQLGVPHNVSKDDHYRGYIIPKGVVLAYFPRLC</sequence>
<proteinExistence type="inferred from homology"/>
<organism evidence="9 10">
    <name type="scientific">Galerina marginata (strain CBS 339.88)</name>
    <dbReference type="NCBI Taxonomy" id="685588"/>
    <lineage>
        <taxon>Eukaryota</taxon>
        <taxon>Fungi</taxon>
        <taxon>Dikarya</taxon>
        <taxon>Basidiomycota</taxon>
        <taxon>Agaricomycotina</taxon>
        <taxon>Agaricomycetes</taxon>
        <taxon>Agaricomycetidae</taxon>
        <taxon>Agaricales</taxon>
        <taxon>Agaricineae</taxon>
        <taxon>Strophariaceae</taxon>
        <taxon>Galerina</taxon>
    </lineage>
</organism>
<keyword evidence="6" id="KW-0560">Oxidoreductase</keyword>
<evidence type="ECO:0000256" key="1">
    <source>
        <dbReference type="ARBA" id="ARBA00001971"/>
    </source>
</evidence>
<accession>A0A067TG71</accession>
<dbReference type="InterPro" id="IPR002401">
    <property type="entry name" value="Cyt_P450_E_grp-I"/>
</dbReference>
<reference evidence="10" key="1">
    <citation type="journal article" date="2014" name="Proc. Natl. Acad. Sci. U.S.A.">
        <title>Extensive sampling of basidiomycete genomes demonstrates inadequacy of the white-rot/brown-rot paradigm for wood decay fungi.</title>
        <authorList>
            <person name="Riley R."/>
            <person name="Salamov A.A."/>
            <person name="Brown D.W."/>
            <person name="Nagy L.G."/>
            <person name="Floudas D."/>
            <person name="Held B.W."/>
            <person name="Levasseur A."/>
            <person name="Lombard V."/>
            <person name="Morin E."/>
            <person name="Otillar R."/>
            <person name="Lindquist E.A."/>
            <person name="Sun H."/>
            <person name="LaButti K.M."/>
            <person name="Schmutz J."/>
            <person name="Jabbour D."/>
            <person name="Luo H."/>
            <person name="Baker S.E."/>
            <person name="Pisabarro A.G."/>
            <person name="Walton J.D."/>
            <person name="Blanchette R.A."/>
            <person name="Henrissat B."/>
            <person name="Martin F."/>
            <person name="Cullen D."/>
            <person name="Hibbett D.S."/>
            <person name="Grigoriev I.V."/>
        </authorList>
    </citation>
    <scope>NUCLEOTIDE SEQUENCE [LARGE SCALE GENOMIC DNA]</scope>
    <source>
        <strain evidence="10">CBS 339.88</strain>
    </source>
</reference>
<dbReference type="GO" id="GO:0016705">
    <property type="term" value="F:oxidoreductase activity, acting on paired donors, with incorporation or reduction of molecular oxygen"/>
    <property type="evidence" value="ECO:0007669"/>
    <property type="project" value="InterPro"/>
</dbReference>
<keyword evidence="5" id="KW-0479">Metal-binding</keyword>
<dbReference type="GO" id="GO:0020037">
    <property type="term" value="F:heme binding"/>
    <property type="evidence" value="ECO:0007669"/>
    <property type="project" value="InterPro"/>
</dbReference>
<keyword evidence="7" id="KW-0408">Iron</keyword>
<dbReference type="STRING" id="685588.A0A067TG71"/>
<comment type="pathway">
    <text evidence="2">Secondary metabolite biosynthesis.</text>
</comment>
<dbReference type="GO" id="GO:0004497">
    <property type="term" value="F:monooxygenase activity"/>
    <property type="evidence" value="ECO:0007669"/>
    <property type="project" value="UniProtKB-KW"/>
</dbReference>
<dbReference type="GO" id="GO:0016020">
    <property type="term" value="C:membrane"/>
    <property type="evidence" value="ECO:0007669"/>
    <property type="project" value="UniProtKB-SubCell"/>
</dbReference>
<comment type="similarity">
    <text evidence="3">Belongs to the cytochrome P450 family.</text>
</comment>
<evidence type="ECO:0000256" key="5">
    <source>
        <dbReference type="ARBA" id="ARBA00022723"/>
    </source>
</evidence>
<evidence type="ECO:0000256" key="8">
    <source>
        <dbReference type="ARBA" id="ARBA00023033"/>
    </source>
</evidence>
<dbReference type="PRINTS" id="PR00463">
    <property type="entry name" value="EP450I"/>
</dbReference>
<evidence type="ECO:0000313" key="10">
    <source>
        <dbReference type="Proteomes" id="UP000027222"/>
    </source>
</evidence>
<name>A0A067TG71_GALM3</name>
<dbReference type="PANTHER" id="PTHR46300">
    <property type="entry name" value="P450, PUTATIVE (EUROFUNG)-RELATED-RELATED"/>
    <property type="match status" value="1"/>
</dbReference>
<evidence type="ECO:0000256" key="4">
    <source>
        <dbReference type="ARBA" id="ARBA00022617"/>
    </source>
</evidence>
<evidence type="ECO:0000256" key="2">
    <source>
        <dbReference type="ARBA" id="ARBA00005179"/>
    </source>
</evidence>
<evidence type="ECO:0000313" key="9">
    <source>
        <dbReference type="EMBL" id="KDR82225.1"/>
    </source>
</evidence>
<dbReference type="EMBL" id="KL142370">
    <property type="protein sequence ID" value="KDR82225.1"/>
    <property type="molecule type" value="Genomic_DNA"/>
</dbReference>